<reference evidence="2 3" key="1">
    <citation type="journal article" date="2012" name="New Phytol.">
        <title>Insight into trade-off between wood decay and parasitism from the genome of a fungal forest pathogen.</title>
        <authorList>
            <person name="Olson A."/>
            <person name="Aerts A."/>
            <person name="Asiegbu F."/>
            <person name="Belbahri L."/>
            <person name="Bouzid O."/>
            <person name="Broberg A."/>
            <person name="Canback B."/>
            <person name="Coutinho P.M."/>
            <person name="Cullen D."/>
            <person name="Dalman K."/>
            <person name="Deflorio G."/>
            <person name="van Diepen L.T."/>
            <person name="Dunand C."/>
            <person name="Duplessis S."/>
            <person name="Durling M."/>
            <person name="Gonthier P."/>
            <person name="Grimwood J."/>
            <person name="Fossdal C.G."/>
            <person name="Hansson D."/>
            <person name="Henrissat B."/>
            <person name="Hietala A."/>
            <person name="Himmelstrand K."/>
            <person name="Hoffmeister D."/>
            <person name="Hogberg N."/>
            <person name="James T.Y."/>
            <person name="Karlsson M."/>
            <person name="Kohler A."/>
            <person name="Kues U."/>
            <person name="Lee Y.H."/>
            <person name="Lin Y.C."/>
            <person name="Lind M."/>
            <person name="Lindquist E."/>
            <person name="Lombard V."/>
            <person name="Lucas S."/>
            <person name="Lunden K."/>
            <person name="Morin E."/>
            <person name="Murat C."/>
            <person name="Park J."/>
            <person name="Raffaello T."/>
            <person name="Rouze P."/>
            <person name="Salamov A."/>
            <person name="Schmutz J."/>
            <person name="Solheim H."/>
            <person name="Stahlberg J."/>
            <person name="Velez H."/>
            <person name="de Vries R.P."/>
            <person name="Wiebenga A."/>
            <person name="Woodward S."/>
            <person name="Yakovlev I."/>
            <person name="Garbelotto M."/>
            <person name="Martin F."/>
            <person name="Grigoriev I.V."/>
            <person name="Stenlid J."/>
        </authorList>
    </citation>
    <scope>NUCLEOTIDE SEQUENCE [LARGE SCALE GENOMIC DNA]</scope>
    <source>
        <strain evidence="2 3">TC 32-1</strain>
    </source>
</reference>
<feature type="compositionally biased region" description="Basic and acidic residues" evidence="1">
    <location>
        <begin position="550"/>
        <end position="568"/>
    </location>
</feature>
<dbReference type="GeneID" id="20675775"/>
<dbReference type="RefSeq" id="XP_009540731.1">
    <property type="nucleotide sequence ID" value="XM_009542436.1"/>
</dbReference>
<dbReference type="HOGENOM" id="CLU_479839_0_0_1"/>
<feature type="compositionally biased region" description="Low complexity" evidence="1">
    <location>
        <begin position="442"/>
        <end position="467"/>
    </location>
</feature>
<feature type="region of interest" description="Disordered" evidence="1">
    <location>
        <begin position="432"/>
        <end position="480"/>
    </location>
</feature>
<feature type="region of interest" description="Disordered" evidence="1">
    <location>
        <begin position="365"/>
        <end position="399"/>
    </location>
</feature>
<sequence length="568" mass="62029">MRLDYSWLGPFVFAFLSSRTLRLPVPTPRFFRPPQLVSLLRAASPPLLFILHSPVPCPVSRVPFCCVYEWLARVSVRPSVRPSTASERGLGLGPPARFTERVPSASRRTRAYQCDVLPRAKAGSRHDRRPVDPGRPFIQGGRLRAYDCAHTYIYTYIHACLLAPSHSRVGNHTGAIPPAGPSASVRSALPANLSTRRRTHVHRRRRQQQRRRLPRLAGVPACASAGVPACASAGVPACASARAMQRLCPASPDVPPSVPHPTRLRRAAPPLDAPSPALANARASRGRAMARARAVELVRACWHFRACVMDGDEGAKRGWTAWGWGASGRRARAGGVGGGALETPNVDIRLDPVRSCASVRRRQRVVDGREEHAPAVFTPTRSDVHQRANSIRSHLARRRRRRRSTVPLYDIAYVQIPSARPALHAPWSFRDARAQSPASGRPESPSESESASQSESESASQSESESASESERNQPAVSSARVGAASRDACACASPSLPTPVELALRVRTRCSERRRTAYRGPGAGLCFVLRGAPAEDEMGWDGMGWSGTGRREFRNGAREDTRRVARR</sequence>
<dbReference type="KEGG" id="hir:HETIRDRAFT_447416"/>
<protein>
    <submittedName>
        <fullName evidence="2">Uncharacterized protein</fullName>
    </submittedName>
</protein>
<gene>
    <name evidence="2" type="ORF">HETIRDRAFT_447416</name>
</gene>
<accession>W4KLN7</accession>
<feature type="region of interest" description="Disordered" evidence="1">
    <location>
        <begin position="541"/>
        <end position="568"/>
    </location>
</feature>
<proteinExistence type="predicted"/>
<organism evidence="2 3">
    <name type="scientific">Heterobasidion irregulare (strain TC 32-1)</name>
    <dbReference type="NCBI Taxonomy" id="747525"/>
    <lineage>
        <taxon>Eukaryota</taxon>
        <taxon>Fungi</taxon>
        <taxon>Dikarya</taxon>
        <taxon>Basidiomycota</taxon>
        <taxon>Agaricomycotina</taxon>
        <taxon>Agaricomycetes</taxon>
        <taxon>Russulales</taxon>
        <taxon>Bondarzewiaceae</taxon>
        <taxon>Heterobasidion</taxon>
        <taxon>Heterobasidion annosum species complex</taxon>
    </lineage>
</organism>
<dbReference type="EMBL" id="KI925454">
    <property type="protein sequence ID" value="ETW86737.1"/>
    <property type="molecule type" value="Genomic_DNA"/>
</dbReference>
<dbReference type="AlphaFoldDB" id="W4KLN7"/>
<evidence type="ECO:0000256" key="1">
    <source>
        <dbReference type="SAM" id="MobiDB-lite"/>
    </source>
</evidence>
<evidence type="ECO:0000313" key="2">
    <source>
        <dbReference type="EMBL" id="ETW86737.1"/>
    </source>
</evidence>
<dbReference type="InParanoid" id="W4KLN7"/>
<keyword evidence="3" id="KW-1185">Reference proteome</keyword>
<name>W4KLN7_HETIT</name>
<evidence type="ECO:0000313" key="3">
    <source>
        <dbReference type="Proteomes" id="UP000030671"/>
    </source>
</evidence>
<dbReference type="Proteomes" id="UP000030671">
    <property type="component" value="Unassembled WGS sequence"/>
</dbReference>